<gene>
    <name evidence="2" type="ORF">EZS28_001947</name>
</gene>
<feature type="coiled-coil region" evidence="1">
    <location>
        <begin position="30"/>
        <end position="57"/>
    </location>
</feature>
<dbReference type="AlphaFoldDB" id="A0A5J4X5L1"/>
<comment type="caution">
    <text evidence="2">The sequence shown here is derived from an EMBL/GenBank/DDBJ whole genome shotgun (WGS) entry which is preliminary data.</text>
</comment>
<protein>
    <submittedName>
        <fullName evidence="2">Uncharacterized protein</fullName>
    </submittedName>
</protein>
<keyword evidence="1" id="KW-0175">Coiled coil</keyword>
<evidence type="ECO:0000256" key="1">
    <source>
        <dbReference type="SAM" id="Coils"/>
    </source>
</evidence>
<organism evidence="2 3">
    <name type="scientific">Streblomastix strix</name>
    <dbReference type="NCBI Taxonomy" id="222440"/>
    <lineage>
        <taxon>Eukaryota</taxon>
        <taxon>Metamonada</taxon>
        <taxon>Preaxostyla</taxon>
        <taxon>Oxymonadida</taxon>
        <taxon>Streblomastigidae</taxon>
        <taxon>Streblomastix</taxon>
    </lineage>
</organism>
<dbReference type="SUPFAM" id="SSF50985">
    <property type="entry name" value="RCC1/BLIP-II"/>
    <property type="match status" value="1"/>
</dbReference>
<sequence length="209" mass="24344">MDIFSQKLSNPNPHFIRGNAVFCVGEDGIMRKYLIVMEDEEKEMNQQEERIKKEGRDIVLHGKDWKRMEEPEEEEDIFDGRYRFGKVDIIRPLTPSSMTLRERIQDWFNNIRMPPATIKFQQVICWNHVSAALTQQGQLYIYGRNEYGYEHAWDNFWTLIPHFSSPDVQSSVGVGKSSGAVFSLGSMLSYKRYNSNIPIDGLVELSDRV</sequence>
<reference evidence="2 3" key="1">
    <citation type="submission" date="2019-03" db="EMBL/GenBank/DDBJ databases">
        <title>Single cell metagenomics reveals metabolic interactions within the superorganism composed of flagellate Streblomastix strix and complex community of Bacteroidetes bacteria on its surface.</title>
        <authorList>
            <person name="Treitli S.C."/>
            <person name="Kolisko M."/>
            <person name="Husnik F."/>
            <person name="Keeling P."/>
            <person name="Hampl V."/>
        </authorList>
    </citation>
    <scope>NUCLEOTIDE SEQUENCE [LARGE SCALE GENOMIC DNA]</scope>
    <source>
        <strain evidence="2">ST1C</strain>
    </source>
</reference>
<evidence type="ECO:0000313" key="2">
    <source>
        <dbReference type="EMBL" id="KAA6402524.1"/>
    </source>
</evidence>
<name>A0A5J4X5L1_9EUKA</name>
<dbReference type="EMBL" id="SNRW01000221">
    <property type="protein sequence ID" value="KAA6402524.1"/>
    <property type="molecule type" value="Genomic_DNA"/>
</dbReference>
<evidence type="ECO:0000313" key="3">
    <source>
        <dbReference type="Proteomes" id="UP000324800"/>
    </source>
</evidence>
<dbReference type="InterPro" id="IPR009091">
    <property type="entry name" value="RCC1/BLIP-II"/>
</dbReference>
<dbReference type="Proteomes" id="UP000324800">
    <property type="component" value="Unassembled WGS sequence"/>
</dbReference>
<proteinExistence type="predicted"/>
<accession>A0A5J4X5L1</accession>